<evidence type="ECO:0000259" key="12">
    <source>
        <dbReference type="PROSITE" id="PS50885"/>
    </source>
</evidence>
<dbReference type="InterPro" id="IPR033479">
    <property type="entry name" value="dCache_1"/>
</dbReference>
<evidence type="ECO:0000256" key="7">
    <source>
        <dbReference type="ARBA" id="ARBA00029447"/>
    </source>
</evidence>
<dbReference type="SUPFAM" id="SSF103190">
    <property type="entry name" value="Sensory domain-like"/>
    <property type="match status" value="1"/>
</dbReference>
<feature type="domain" description="HAMP" evidence="12">
    <location>
        <begin position="311"/>
        <end position="365"/>
    </location>
</feature>
<comment type="caution">
    <text evidence="13">The sequence shown here is derived from an EMBL/GenBank/DDBJ whole genome shotgun (WGS) entry which is preliminary data.</text>
</comment>
<dbReference type="GO" id="GO:0006935">
    <property type="term" value="P:chemotaxis"/>
    <property type="evidence" value="ECO:0007669"/>
    <property type="project" value="TreeGrafter"/>
</dbReference>
<dbReference type="AlphaFoldDB" id="A0A7W5G620"/>
<dbReference type="GO" id="GO:0005886">
    <property type="term" value="C:plasma membrane"/>
    <property type="evidence" value="ECO:0007669"/>
    <property type="project" value="UniProtKB-SubCell"/>
</dbReference>
<dbReference type="PROSITE" id="PS51257">
    <property type="entry name" value="PROKAR_LIPOPROTEIN"/>
    <property type="match status" value="1"/>
</dbReference>
<dbReference type="InterPro" id="IPR029151">
    <property type="entry name" value="Sensor-like_sf"/>
</dbReference>
<feature type="domain" description="Methyl-accepting transducer" evidence="11">
    <location>
        <begin position="370"/>
        <end position="599"/>
    </location>
</feature>
<keyword evidence="2" id="KW-1003">Cell membrane</keyword>
<dbReference type="InterPro" id="IPR004089">
    <property type="entry name" value="MCPsignal_dom"/>
</dbReference>
<comment type="subcellular location">
    <subcellularLocation>
        <location evidence="1">Cell membrane</location>
        <topology evidence="1">Multi-pass membrane protein</topology>
    </subcellularLocation>
</comment>
<dbReference type="CDD" id="cd12914">
    <property type="entry name" value="PDC1_DGC_like"/>
    <property type="match status" value="1"/>
</dbReference>
<keyword evidence="6 8" id="KW-0807">Transducer</keyword>
<feature type="transmembrane region" description="Helical" evidence="10">
    <location>
        <begin position="258"/>
        <end position="275"/>
    </location>
</feature>
<evidence type="ECO:0000256" key="1">
    <source>
        <dbReference type="ARBA" id="ARBA00004651"/>
    </source>
</evidence>
<dbReference type="SMART" id="SM00283">
    <property type="entry name" value="MA"/>
    <property type="match status" value="1"/>
</dbReference>
<dbReference type="PROSITE" id="PS50885">
    <property type="entry name" value="HAMP"/>
    <property type="match status" value="1"/>
</dbReference>
<dbReference type="Pfam" id="PF02743">
    <property type="entry name" value="dCache_1"/>
    <property type="match status" value="1"/>
</dbReference>
<keyword evidence="5 10" id="KW-0472">Membrane</keyword>
<keyword evidence="14" id="KW-1185">Reference proteome</keyword>
<dbReference type="InterPro" id="IPR003660">
    <property type="entry name" value="HAMP_dom"/>
</dbReference>
<dbReference type="PROSITE" id="PS50111">
    <property type="entry name" value="CHEMOTAXIS_TRANSDUC_2"/>
    <property type="match status" value="1"/>
</dbReference>
<evidence type="ECO:0000256" key="6">
    <source>
        <dbReference type="ARBA" id="ARBA00023224"/>
    </source>
</evidence>
<evidence type="ECO:0000259" key="11">
    <source>
        <dbReference type="PROSITE" id="PS50111"/>
    </source>
</evidence>
<feature type="region of interest" description="Disordered" evidence="9">
    <location>
        <begin position="626"/>
        <end position="659"/>
    </location>
</feature>
<evidence type="ECO:0000256" key="10">
    <source>
        <dbReference type="SAM" id="Phobius"/>
    </source>
</evidence>
<dbReference type="CDD" id="cd12912">
    <property type="entry name" value="PDC2_MCP_like"/>
    <property type="match status" value="1"/>
</dbReference>
<dbReference type="CDD" id="cd06225">
    <property type="entry name" value="HAMP"/>
    <property type="match status" value="1"/>
</dbReference>
<feature type="transmembrane region" description="Helical" evidence="10">
    <location>
        <begin position="287"/>
        <end position="308"/>
    </location>
</feature>
<organism evidence="13 14">
    <name type="scientific">Halomonas organivorans</name>
    <dbReference type="NCBI Taxonomy" id="257772"/>
    <lineage>
        <taxon>Bacteria</taxon>
        <taxon>Pseudomonadati</taxon>
        <taxon>Pseudomonadota</taxon>
        <taxon>Gammaproteobacteria</taxon>
        <taxon>Oceanospirillales</taxon>
        <taxon>Halomonadaceae</taxon>
        <taxon>Halomonas</taxon>
    </lineage>
</organism>
<evidence type="ECO:0000256" key="2">
    <source>
        <dbReference type="ARBA" id="ARBA00022475"/>
    </source>
</evidence>
<accession>A0A7W5G620</accession>
<comment type="similarity">
    <text evidence="7">Belongs to the methyl-accepting chemotaxis (MCP) protein family.</text>
</comment>
<evidence type="ECO:0000256" key="3">
    <source>
        <dbReference type="ARBA" id="ARBA00022692"/>
    </source>
</evidence>
<dbReference type="GO" id="GO:0007165">
    <property type="term" value="P:signal transduction"/>
    <property type="evidence" value="ECO:0007669"/>
    <property type="project" value="UniProtKB-KW"/>
</dbReference>
<dbReference type="PANTHER" id="PTHR43531">
    <property type="entry name" value="PROTEIN ICFG"/>
    <property type="match status" value="1"/>
</dbReference>
<keyword evidence="3 10" id="KW-0812">Transmembrane</keyword>
<keyword evidence="4 10" id="KW-1133">Transmembrane helix</keyword>
<evidence type="ECO:0000256" key="9">
    <source>
        <dbReference type="SAM" id="MobiDB-lite"/>
    </source>
</evidence>
<gene>
    <name evidence="13" type="ORF">FHR96_002968</name>
</gene>
<dbReference type="RefSeq" id="WP_183388432.1">
    <property type="nucleotide sequence ID" value="NZ_JACHXM010000016.1"/>
</dbReference>
<dbReference type="EMBL" id="JACHXM010000016">
    <property type="protein sequence ID" value="MBB3142083.1"/>
    <property type="molecule type" value="Genomic_DNA"/>
</dbReference>
<reference evidence="13 14" key="1">
    <citation type="submission" date="2020-08" db="EMBL/GenBank/DDBJ databases">
        <title>Genomic Encyclopedia of Type Strains, Phase III (KMG-III): the genomes of soil and plant-associated and newly described type strains.</title>
        <authorList>
            <person name="Whitman W."/>
        </authorList>
    </citation>
    <scope>NUCLEOTIDE SEQUENCE [LARGE SCALE GENOMIC DNA]</scope>
    <source>
        <strain evidence="13 14">CECT 5995</strain>
    </source>
</reference>
<dbReference type="CDD" id="cd11386">
    <property type="entry name" value="MCP_signal"/>
    <property type="match status" value="1"/>
</dbReference>
<dbReference type="FunFam" id="1.10.287.950:FF:000001">
    <property type="entry name" value="Methyl-accepting chemotaxis sensory transducer"/>
    <property type="match status" value="1"/>
</dbReference>
<dbReference type="Gene3D" id="1.10.287.950">
    <property type="entry name" value="Methyl-accepting chemotaxis protein"/>
    <property type="match status" value="1"/>
</dbReference>
<feature type="compositionally biased region" description="Polar residues" evidence="9">
    <location>
        <begin position="631"/>
        <end position="640"/>
    </location>
</feature>
<dbReference type="GO" id="GO:0004888">
    <property type="term" value="F:transmembrane signaling receptor activity"/>
    <property type="evidence" value="ECO:0007669"/>
    <property type="project" value="TreeGrafter"/>
</dbReference>
<dbReference type="InterPro" id="IPR051310">
    <property type="entry name" value="MCP_chemotaxis"/>
</dbReference>
<dbReference type="Pfam" id="PF00672">
    <property type="entry name" value="HAMP"/>
    <property type="match status" value="1"/>
</dbReference>
<dbReference type="SUPFAM" id="SSF58104">
    <property type="entry name" value="Methyl-accepting chemotaxis protein (MCP) signaling domain"/>
    <property type="match status" value="1"/>
</dbReference>
<protein>
    <submittedName>
        <fullName evidence="13">Methyl-accepting chemotaxis protein</fullName>
    </submittedName>
</protein>
<dbReference type="Proteomes" id="UP000525987">
    <property type="component" value="Unassembled WGS sequence"/>
</dbReference>
<evidence type="ECO:0000256" key="8">
    <source>
        <dbReference type="PROSITE-ProRule" id="PRU00284"/>
    </source>
</evidence>
<sequence length="659" mass="70739">MNWLSRLSLTQKLLVALIVPLLVACVTLGLIISTQLNAQVPALMKSAGDRQLEARAGEIGQWIGGYHKWLNGLVRDERLPDMTSLADRQRWLATRHTGEAGLESVFLADREGNVVTNDGDTVNIRQRGYFRTLVTDGTADQVLTEPMMSKVSGEPIAIFAQALFDEDGQRLGVLGAPLTMKSVTDITSRISMGDGSYGYLLDGNGTIVAHPNPELVMNVKVTDMGRYGFENGDIVGRSMLDEPSGHGSIVTPDGQPSTVFWTAVPGTGWTLAMMVPDRIFTAVSRELLGSLLLAGIVILAVLLAILGFTAHRALSPIRQTALAMADIAEGKGDLTRRLDVRSRDEVGELAVQFNAFVERMQNTLRQVRGNARQVLGGASEMADGTHELSSRTEQAAANLQETSASMEQIHSTVAHTSQAAEQANGLTRNAAETTERGSRAMSEVEAKMAAITDSAAKIGEIIGLIDSIAFQTNILALNASVEAARAGEQGRGFAVVAGEVRHLASRSAEAARDIRELIDTSARHTQEGNHLVKGAAEQMQAIHRGITQVADVIGEITAGTREQTTGIEQVNTAVAEMDTVTQRNAGMVSQNAGLAETMRDNAQRLDALMAEFILGDDATDAYLAAPYQEPLPSSRTATTLPASRRPARREAPEPEWEAF</sequence>
<dbReference type="Gene3D" id="3.30.450.20">
    <property type="entry name" value="PAS domain"/>
    <property type="match status" value="1"/>
</dbReference>
<name>A0A7W5G620_9GAMM</name>
<evidence type="ECO:0000256" key="5">
    <source>
        <dbReference type="ARBA" id="ARBA00023136"/>
    </source>
</evidence>
<dbReference type="Pfam" id="PF00015">
    <property type="entry name" value="MCPsignal"/>
    <property type="match status" value="1"/>
</dbReference>
<dbReference type="SMART" id="SM00304">
    <property type="entry name" value="HAMP"/>
    <property type="match status" value="1"/>
</dbReference>
<evidence type="ECO:0000313" key="13">
    <source>
        <dbReference type="EMBL" id="MBB3142083.1"/>
    </source>
</evidence>
<dbReference type="PANTHER" id="PTHR43531:SF16">
    <property type="entry name" value="METHYL-ACCEPTING CHEMOTAXIS PROTEIN II"/>
    <property type="match status" value="1"/>
</dbReference>
<evidence type="ECO:0000256" key="4">
    <source>
        <dbReference type="ARBA" id="ARBA00022989"/>
    </source>
</evidence>
<proteinExistence type="inferred from homology"/>
<evidence type="ECO:0000313" key="14">
    <source>
        <dbReference type="Proteomes" id="UP000525987"/>
    </source>
</evidence>